<proteinExistence type="inferred from homology"/>
<name>A0A4Z2HSQ3_9TELE</name>
<dbReference type="Pfam" id="PF02696">
    <property type="entry name" value="SelO"/>
    <property type="match status" value="1"/>
</dbReference>
<evidence type="ECO:0000256" key="1">
    <source>
        <dbReference type="ARBA" id="ARBA00001946"/>
    </source>
</evidence>
<comment type="similarity">
    <text evidence="2">Belongs to the SELO family.</text>
</comment>
<evidence type="ECO:0000256" key="2">
    <source>
        <dbReference type="ARBA" id="ARBA00009747"/>
    </source>
</evidence>
<dbReference type="Proteomes" id="UP000314294">
    <property type="component" value="Unassembled WGS sequence"/>
</dbReference>
<dbReference type="GO" id="GO:0046872">
    <property type="term" value="F:metal ion binding"/>
    <property type="evidence" value="ECO:0007669"/>
    <property type="project" value="UniProtKB-KW"/>
</dbReference>
<accession>A0A4Z2HSQ3</accession>
<dbReference type="EMBL" id="SRLO01000196">
    <property type="protein sequence ID" value="TNN68003.1"/>
    <property type="molecule type" value="Genomic_DNA"/>
</dbReference>
<evidence type="ECO:0000256" key="8">
    <source>
        <dbReference type="ARBA" id="ARBA00022842"/>
    </source>
</evidence>
<dbReference type="PANTHER" id="PTHR12153">
    <property type="entry name" value="SELENOPROTEIN O"/>
    <property type="match status" value="1"/>
</dbReference>
<dbReference type="GO" id="GO:0005524">
    <property type="term" value="F:ATP binding"/>
    <property type="evidence" value="ECO:0007669"/>
    <property type="project" value="UniProtKB-KW"/>
</dbReference>
<evidence type="ECO:0000256" key="6">
    <source>
        <dbReference type="ARBA" id="ARBA00022741"/>
    </source>
</evidence>
<keyword evidence="8" id="KW-0460">Magnesium</keyword>
<dbReference type="OrthoDB" id="10254721at2759"/>
<keyword evidence="13" id="KW-1185">Reference proteome</keyword>
<sequence>MAYLGPRLGPSRIFVPGVSAFRRLGTVGMADMGLATSRSPLERLHFDNVALKRLPVDSSEEAGPRQVKGACFSRVKPQPLAKPRFVCVSHAAVALLGLSGEEVASDPLGPEYLSGSRVLPGSEPAAHCYCGHQFGQFAGQLGDGAAYYLGEVKVPPGQDPELLRENPSGRWEIQVKGAGLTPYSRQADGRKVLRSSIREFLCSEVMHFLGVPTTRAGSVVTSDTKVVRDVYYTGNPRLERCSVVVRIAPTFLRFGSFEIFKRADEHTGRQGPSCGRDEIRGQMMDYVIEMFYPDIQQNHPDRVERNVAFFREVMLRTARLVAQWQCVGFCHGVLNTDNMSILGLTLDYGPYGFMDSFDPDFICNASDNSGRYSYQAQPAICRWNLVKLAEALAPELPPDRAEVVMDEYLDLYNGFYLENMRKKLGLLKKDEPEDEILITELLQSMHNTGADFTNTFRSLSQISCPTEGESEGDEEPVKKAADLLLEQCASLEELKAANKPTMDPRELAMLHSMAQSNPALFQMISERTTIAKQLDRLRKLNDLIETGQEELRAKQAEEWSRWITRYRKRLARELQGQSDVQAAQEERVRVMDATNPRVVLRNYIAQNAIEAAESGDFSEVQRVLKVLEKPFSSQSGLETSARAGSGEATKQGERDEGEEQQQEAAPAPSVRTPVPYDSRPPAWAHDICVT</sequence>
<gene>
    <name evidence="12" type="primary">selo</name>
    <name evidence="12" type="ORF">EYF80_021795</name>
</gene>
<evidence type="ECO:0000313" key="13">
    <source>
        <dbReference type="Proteomes" id="UP000314294"/>
    </source>
</evidence>
<keyword evidence="3" id="KW-0808">Transferase</keyword>
<keyword evidence="5" id="KW-0479">Metal-binding</keyword>
<evidence type="ECO:0000256" key="7">
    <source>
        <dbReference type="ARBA" id="ARBA00022840"/>
    </source>
</evidence>
<evidence type="ECO:0000256" key="10">
    <source>
        <dbReference type="SAM" id="Coils"/>
    </source>
</evidence>
<reference evidence="12 13" key="1">
    <citation type="submission" date="2019-03" db="EMBL/GenBank/DDBJ databases">
        <title>First draft genome of Liparis tanakae, snailfish: a comprehensive survey of snailfish specific genes.</title>
        <authorList>
            <person name="Kim W."/>
            <person name="Song I."/>
            <person name="Jeong J.-H."/>
            <person name="Kim D."/>
            <person name="Kim S."/>
            <person name="Ryu S."/>
            <person name="Song J.Y."/>
            <person name="Lee S.K."/>
        </authorList>
    </citation>
    <scope>NUCLEOTIDE SEQUENCE [LARGE SCALE GENOMIC DNA]</scope>
    <source>
        <tissue evidence="12">Muscle</tissue>
    </source>
</reference>
<feature type="coiled-coil region" evidence="10">
    <location>
        <begin position="530"/>
        <end position="557"/>
    </location>
</feature>
<dbReference type="GO" id="GO:0016779">
    <property type="term" value="F:nucleotidyltransferase activity"/>
    <property type="evidence" value="ECO:0007669"/>
    <property type="project" value="UniProtKB-KW"/>
</dbReference>
<evidence type="ECO:0000256" key="4">
    <source>
        <dbReference type="ARBA" id="ARBA00022695"/>
    </source>
</evidence>
<evidence type="ECO:0000313" key="12">
    <source>
        <dbReference type="EMBL" id="TNN68003.1"/>
    </source>
</evidence>
<dbReference type="InterPro" id="IPR003846">
    <property type="entry name" value="SelO"/>
</dbReference>
<keyword evidence="6" id="KW-0547">Nucleotide-binding</keyword>
<feature type="region of interest" description="Disordered" evidence="11">
    <location>
        <begin position="634"/>
        <end position="690"/>
    </location>
</feature>
<organism evidence="12 13">
    <name type="scientific">Liparis tanakae</name>
    <name type="common">Tanaka's snailfish</name>
    <dbReference type="NCBI Taxonomy" id="230148"/>
    <lineage>
        <taxon>Eukaryota</taxon>
        <taxon>Metazoa</taxon>
        <taxon>Chordata</taxon>
        <taxon>Craniata</taxon>
        <taxon>Vertebrata</taxon>
        <taxon>Euteleostomi</taxon>
        <taxon>Actinopterygii</taxon>
        <taxon>Neopterygii</taxon>
        <taxon>Teleostei</taxon>
        <taxon>Neoteleostei</taxon>
        <taxon>Acanthomorphata</taxon>
        <taxon>Eupercaria</taxon>
        <taxon>Perciformes</taxon>
        <taxon>Cottioidei</taxon>
        <taxon>Cottales</taxon>
        <taxon>Liparidae</taxon>
        <taxon>Liparis</taxon>
    </lineage>
</organism>
<comment type="cofactor">
    <cofactor evidence="1">
        <name>Mg(2+)</name>
        <dbReference type="ChEBI" id="CHEBI:18420"/>
    </cofactor>
</comment>
<evidence type="ECO:0000256" key="3">
    <source>
        <dbReference type="ARBA" id="ARBA00022679"/>
    </source>
</evidence>
<dbReference type="HAMAP" id="MF_00692">
    <property type="entry name" value="SelO"/>
    <property type="match status" value="1"/>
</dbReference>
<protein>
    <recommendedName>
        <fullName evidence="9">Selenoprotein O</fullName>
    </recommendedName>
</protein>
<evidence type="ECO:0000256" key="5">
    <source>
        <dbReference type="ARBA" id="ARBA00022723"/>
    </source>
</evidence>
<dbReference type="NCBIfam" id="NF000658">
    <property type="entry name" value="PRK00029.1"/>
    <property type="match status" value="1"/>
</dbReference>
<dbReference type="AlphaFoldDB" id="A0A4Z2HSQ3"/>
<keyword evidence="4" id="KW-0548">Nucleotidyltransferase</keyword>
<evidence type="ECO:0000256" key="9">
    <source>
        <dbReference type="ARBA" id="ARBA00031547"/>
    </source>
</evidence>
<dbReference type="PANTHER" id="PTHR12153:SF15">
    <property type="entry name" value="PROTEIN ADENYLYLTRANSFERASE SELO, MITOCHONDRIAL"/>
    <property type="match status" value="1"/>
</dbReference>
<evidence type="ECO:0000256" key="11">
    <source>
        <dbReference type="SAM" id="MobiDB-lite"/>
    </source>
</evidence>
<keyword evidence="10" id="KW-0175">Coiled coil</keyword>
<keyword evidence="7" id="KW-0067">ATP-binding</keyword>
<comment type="caution">
    <text evidence="12">The sequence shown here is derived from an EMBL/GenBank/DDBJ whole genome shotgun (WGS) entry which is preliminary data.</text>
</comment>